<dbReference type="Pfam" id="PF14681">
    <property type="entry name" value="UPRTase"/>
    <property type="match status" value="1"/>
</dbReference>
<evidence type="ECO:0000313" key="13">
    <source>
        <dbReference type="EMBL" id="NHN84242.1"/>
    </source>
</evidence>
<evidence type="ECO:0000259" key="12">
    <source>
        <dbReference type="Pfam" id="PF14681"/>
    </source>
</evidence>
<dbReference type="CDD" id="cd06223">
    <property type="entry name" value="PRTases_typeI"/>
    <property type="match status" value="1"/>
</dbReference>
<evidence type="ECO:0000313" key="14">
    <source>
        <dbReference type="Proteomes" id="UP000635278"/>
    </source>
</evidence>
<comment type="caution">
    <text evidence="13">The sequence shown here is derived from an EMBL/GenBank/DDBJ whole genome shotgun (WGS) entry which is preliminary data.</text>
</comment>
<dbReference type="EC" id="2.4.2.9" evidence="3 11"/>
<organism evidence="13 14">
    <name type="scientific">Acetobacter musti</name>
    <dbReference type="NCBI Taxonomy" id="864732"/>
    <lineage>
        <taxon>Bacteria</taxon>
        <taxon>Pseudomonadati</taxon>
        <taxon>Pseudomonadota</taxon>
        <taxon>Alphaproteobacteria</taxon>
        <taxon>Acetobacterales</taxon>
        <taxon>Acetobacteraceae</taxon>
        <taxon>Acetobacter</taxon>
    </lineage>
</organism>
<evidence type="ECO:0000256" key="8">
    <source>
        <dbReference type="ARBA" id="ARBA00022842"/>
    </source>
</evidence>
<dbReference type="NCBIfam" id="NF001097">
    <property type="entry name" value="PRK00129.1"/>
    <property type="match status" value="1"/>
</dbReference>
<dbReference type="InterPro" id="IPR000836">
    <property type="entry name" value="PRTase_dom"/>
</dbReference>
<gene>
    <name evidence="11" type="primary">upp</name>
    <name evidence="13" type="ORF">GOB93_06230</name>
</gene>
<evidence type="ECO:0000256" key="1">
    <source>
        <dbReference type="ARBA" id="ARBA00005180"/>
    </source>
</evidence>
<comment type="pathway">
    <text evidence="1 11">Pyrimidine metabolism; UMP biosynthesis via salvage pathway; UMP from uracil: step 1/1.</text>
</comment>
<keyword evidence="6 11" id="KW-0808">Transferase</keyword>
<keyword evidence="5 11" id="KW-0328">Glycosyltransferase</keyword>
<comment type="catalytic activity">
    <reaction evidence="11">
        <text>UMP + diphosphate = 5-phospho-alpha-D-ribose 1-diphosphate + uracil</text>
        <dbReference type="Rhea" id="RHEA:13017"/>
        <dbReference type="ChEBI" id="CHEBI:17568"/>
        <dbReference type="ChEBI" id="CHEBI:33019"/>
        <dbReference type="ChEBI" id="CHEBI:57865"/>
        <dbReference type="ChEBI" id="CHEBI:58017"/>
        <dbReference type="EC" id="2.4.2.9"/>
    </reaction>
</comment>
<dbReference type="InterPro" id="IPR005765">
    <property type="entry name" value="UPRT"/>
</dbReference>
<feature type="binding site" evidence="11">
    <location>
        <position position="116"/>
    </location>
    <ligand>
        <name>5-phospho-alpha-D-ribose 1-diphosphate</name>
        <dbReference type="ChEBI" id="CHEBI:58017"/>
    </ligand>
</feature>
<evidence type="ECO:0000256" key="9">
    <source>
        <dbReference type="ARBA" id="ARBA00023134"/>
    </source>
</evidence>
<evidence type="ECO:0000256" key="7">
    <source>
        <dbReference type="ARBA" id="ARBA00022741"/>
    </source>
</evidence>
<dbReference type="GO" id="GO:0004845">
    <property type="term" value="F:uracil phosphoribosyltransferase activity"/>
    <property type="evidence" value="ECO:0007669"/>
    <property type="project" value="UniProtKB-EC"/>
</dbReference>
<dbReference type="PANTHER" id="PTHR32315:SF4">
    <property type="entry name" value="URACIL PHOSPHORIBOSYLTRANSFERASE, CHLOROPLASTIC"/>
    <property type="match status" value="1"/>
</dbReference>
<dbReference type="NCBIfam" id="TIGR01091">
    <property type="entry name" value="upp"/>
    <property type="match status" value="1"/>
</dbReference>
<comment type="cofactor">
    <cofactor evidence="11">
        <name>Mg(2+)</name>
        <dbReference type="ChEBI" id="CHEBI:18420"/>
    </cofactor>
    <text evidence="11">Binds 1 Mg(2+) ion per subunit. The magnesium is bound as Mg-PRPP.</text>
</comment>
<evidence type="ECO:0000256" key="3">
    <source>
        <dbReference type="ARBA" id="ARBA00011894"/>
    </source>
</evidence>
<feature type="binding site" evidence="11">
    <location>
        <position position="212"/>
    </location>
    <ligand>
        <name>5-phospho-alpha-D-ribose 1-diphosphate</name>
        <dbReference type="ChEBI" id="CHEBI:58017"/>
    </ligand>
</feature>
<feature type="domain" description="Phosphoribosyltransferase" evidence="12">
    <location>
        <begin position="18"/>
        <end position="220"/>
    </location>
</feature>
<evidence type="ECO:0000256" key="2">
    <source>
        <dbReference type="ARBA" id="ARBA00009516"/>
    </source>
</evidence>
<dbReference type="InterPro" id="IPR034332">
    <property type="entry name" value="Upp_B"/>
</dbReference>
<protein>
    <recommendedName>
        <fullName evidence="3 11">Uracil phosphoribosyltransferase</fullName>
        <ecNumber evidence="3 11">2.4.2.9</ecNumber>
    </recommendedName>
    <alternativeName>
        <fullName evidence="10 11">UMP pyrophosphorylase</fullName>
    </alternativeName>
    <alternativeName>
        <fullName evidence="11">UPRTase</fullName>
    </alternativeName>
</protein>
<comment type="activity regulation">
    <text evidence="11">Allosterically activated by GTP.</text>
</comment>
<evidence type="ECO:0000256" key="10">
    <source>
        <dbReference type="ARBA" id="ARBA00031082"/>
    </source>
</evidence>
<reference evidence="13 14" key="1">
    <citation type="journal article" date="2020" name="Int. J. Syst. Evol. Microbiol.">
        <title>Novel acetic acid bacteria from cider fermentations: Acetobacter conturbans sp. nov. and Acetobacter fallax sp. nov.</title>
        <authorList>
            <person name="Sombolestani A.S."/>
            <person name="Cleenwerck I."/>
            <person name="Cnockaert M."/>
            <person name="Borremans W."/>
            <person name="Wieme A.D."/>
            <person name="De Vuyst L."/>
            <person name="Vandamme P."/>
        </authorList>
    </citation>
    <scope>NUCLEOTIDE SEQUENCE [LARGE SCALE GENOMIC DNA]</scope>
    <source>
        <strain evidence="13 14">LMG 30640</strain>
    </source>
</reference>
<comment type="function">
    <text evidence="11">Catalyzes the conversion of uracil and 5-phospho-alpha-D-ribose 1-diphosphate (PRPP) to UMP and diphosphate.</text>
</comment>
<evidence type="ECO:0000256" key="11">
    <source>
        <dbReference type="HAMAP-Rule" id="MF_01218"/>
    </source>
</evidence>
<feature type="binding site" evidence="11">
    <location>
        <begin position="211"/>
        <end position="213"/>
    </location>
    <ligand>
        <name>uracil</name>
        <dbReference type="ChEBI" id="CHEBI:17568"/>
    </ligand>
</feature>
<keyword evidence="7 11" id="KW-0547">Nucleotide-binding</keyword>
<feature type="binding site" evidence="11">
    <location>
        <begin position="143"/>
        <end position="151"/>
    </location>
    <ligand>
        <name>5-phospho-alpha-D-ribose 1-diphosphate</name>
        <dbReference type="ChEBI" id="CHEBI:58017"/>
    </ligand>
</feature>
<keyword evidence="8 11" id="KW-0460">Magnesium</keyword>
<evidence type="ECO:0000256" key="5">
    <source>
        <dbReference type="ARBA" id="ARBA00022676"/>
    </source>
</evidence>
<dbReference type="Gene3D" id="3.40.50.2020">
    <property type="match status" value="1"/>
</dbReference>
<keyword evidence="9 11" id="KW-0342">GTP-binding</keyword>
<dbReference type="SUPFAM" id="SSF53271">
    <property type="entry name" value="PRTase-like"/>
    <property type="match status" value="1"/>
</dbReference>
<dbReference type="HAMAP" id="MF_01218_B">
    <property type="entry name" value="Upp_B"/>
    <property type="match status" value="1"/>
</dbReference>
<dbReference type="EMBL" id="WOTB01000006">
    <property type="protein sequence ID" value="NHN84242.1"/>
    <property type="molecule type" value="Genomic_DNA"/>
</dbReference>
<name>A0ABX0JLZ2_9PROT</name>
<sequence length="221" mass="23827">MTETAVSEKAASSGNVVVVTHPLVRHKLTRLRDASTSTAGFRRLARELSLLLCYEATRDLKLEPIEINTPIEPMTGETLSGKKLCFVSILRAGNGILDGMLDLVPSARVGHIGLFRDPETLRPVEYYMKLPDDIGNRDCIVVDPMLATGYSASAAIDRLKNAGAGNIIFVCLLAAPEGIASLTKAHPDVKIITCAVDRELDDHGYIRPGLGDAGDRLFGTK</sequence>
<evidence type="ECO:0000256" key="6">
    <source>
        <dbReference type="ARBA" id="ARBA00022679"/>
    </source>
</evidence>
<dbReference type="PANTHER" id="PTHR32315">
    <property type="entry name" value="ADENINE PHOSPHORIBOSYLTRANSFERASE"/>
    <property type="match status" value="1"/>
</dbReference>
<accession>A0ABX0JLZ2</accession>
<keyword evidence="4 11" id="KW-0021">Allosteric enzyme</keyword>
<dbReference type="InterPro" id="IPR050054">
    <property type="entry name" value="UPRTase/APRTase"/>
</dbReference>
<dbReference type="RefSeq" id="WP_173582635.1">
    <property type="nucleotide sequence ID" value="NZ_WOTB01000006.1"/>
</dbReference>
<proteinExistence type="inferred from homology"/>
<dbReference type="Proteomes" id="UP000635278">
    <property type="component" value="Unassembled WGS sequence"/>
</dbReference>
<comment type="similarity">
    <text evidence="2 11">Belongs to the UPRTase family.</text>
</comment>
<keyword evidence="14" id="KW-1185">Reference proteome</keyword>
<feature type="binding site" evidence="11">
    <location>
        <position position="91"/>
    </location>
    <ligand>
        <name>5-phospho-alpha-D-ribose 1-diphosphate</name>
        <dbReference type="ChEBI" id="CHEBI:58017"/>
    </ligand>
</feature>
<evidence type="ECO:0000256" key="4">
    <source>
        <dbReference type="ARBA" id="ARBA00022533"/>
    </source>
</evidence>
<feature type="binding site" evidence="11">
    <location>
        <position position="206"/>
    </location>
    <ligand>
        <name>uracil</name>
        <dbReference type="ChEBI" id="CHEBI:17568"/>
    </ligand>
</feature>
<dbReference type="InterPro" id="IPR029057">
    <property type="entry name" value="PRTase-like"/>
</dbReference>